<dbReference type="PANTHER" id="PTHR34319:SF6">
    <property type="entry name" value="MAJOR EXPORTED PROTEIN"/>
    <property type="match status" value="1"/>
</dbReference>
<dbReference type="InterPro" id="IPR008514">
    <property type="entry name" value="T6SS_Hcp"/>
</dbReference>
<organism evidence="1 2">
    <name type="scientific">Paraburkholderia antibiotica</name>
    <dbReference type="NCBI Taxonomy" id="2728839"/>
    <lineage>
        <taxon>Bacteria</taxon>
        <taxon>Pseudomonadati</taxon>
        <taxon>Pseudomonadota</taxon>
        <taxon>Betaproteobacteria</taxon>
        <taxon>Burkholderiales</taxon>
        <taxon>Burkholderiaceae</taxon>
        <taxon>Paraburkholderia</taxon>
    </lineage>
</organism>
<accession>A0A7X9X4S1</accession>
<name>A0A7X9X4S1_9BURK</name>
<dbReference type="InterPro" id="IPR036624">
    <property type="entry name" value="Hcp1-lik_sf"/>
</dbReference>
<dbReference type="Pfam" id="PF05638">
    <property type="entry name" value="T6SS_HCP"/>
    <property type="match status" value="1"/>
</dbReference>
<dbReference type="NCBIfam" id="TIGR03344">
    <property type="entry name" value="VI_effect_Hcp1"/>
    <property type="match status" value="1"/>
</dbReference>
<gene>
    <name evidence="1" type="primary">hcp</name>
    <name evidence="1" type="ORF">HHL14_09470</name>
</gene>
<dbReference type="PANTHER" id="PTHR34319">
    <property type="entry name" value="MAJOR EXPORTED PROTEIN"/>
    <property type="match status" value="1"/>
</dbReference>
<dbReference type="InterPro" id="IPR052947">
    <property type="entry name" value="T6SS_Hcp1_domain"/>
</dbReference>
<keyword evidence="2" id="KW-1185">Reference proteome</keyword>
<dbReference type="Proteomes" id="UP000583127">
    <property type="component" value="Unassembled WGS sequence"/>
</dbReference>
<dbReference type="RefSeq" id="WP_169497344.1">
    <property type="nucleotide sequence ID" value="NZ_JABBFZ010000004.1"/>
</dbReference>
<dbReference type="Gene3D" id="2.30.110.20">
    <property type="entry name" value="Hcp1-like"/>
    <property type="match status" value="1"/>
</dbReference>
<dbReference type="SUPFAM" id="SSF141452">
    <property type="entry name" value="Hcp1-like"/>
    <property type="match status" value="1"/>
</dbReference>
<dbReference type="AlphaFoldDB" id="A0A7X9X4S1"/>
<reference evidence="1 2" key="1">
    <citation type="submission" date="2020-04" db="EMBL/GenBank/DDBJ databases">
        <title>Paraburkholderia sp. G-4-1-8 isolated from soil.</title>
        <authorList>
            <person name="Dahal R.H."/>
        </authorList>
    </citation>
    <scope>NUCLEOTIDE SEQUENCE [LARGE SCALE GENOMIC DNA]</scope>
    <source>
        <strain evidence="1 2">G-4-1-8</strain>
    </source>
</reference>
<dbReference type="EMBL" id="JABBFZ010000004">
    <property type="protein sequence ID" value="NML31062.1"/>
    <property type="molecule type" value="Genomic_DNA"/>
</dbReference>
<sequence>MKCAGNLLIAVQCKGRKFQFQHIGFSHEVNILMDNKTGNITGPRNHVPMNLEKEFDATSPYLYKAIATGQTLKPAELKWYQINDAGQEEVYFIMLFEGVKVAGVNPGVTNTKLAAMSQLNHAESVGLLYERITWHYTDGNIEFTDSWNEQA</sequence>
<proteinExistence type="predicted"/>
<protein>
    <submittedName>
        <fullName evidence="1">Type VI secretion system tube protein Hcp</fullName>
    </submittedName>
</protein>
<evidence type="ECO:0000313" key="1">
    <source>
        <dbReference type="EMBL" id="NML31062.1"/>
    </source>
</evidence>
<comment type="caution">
    <text evidence="1">The sequence shown here is derived from an EMBL/GenBank/DDBJ whole genome shotgun (WGS) entry which is preliminary data.</text>
</comment>
<evidence type="ECO:0000313" key="2">
    <source>
        <dbReference type="Proteomes" id="UP000583127"/>
    </source>
</evidence>